<protein>
    <recommendedName>
        <fullName evidence="3">Zinc-ribbon domain-containing protein</fullName>
    </recommendedName>
</protein>
<evidence type="ECO:0008006" key="3">
    <source>
        <dbReference type="Google" id="ProtNLM"/>
    </source>
</evidence>
<gene>
    <name evidence="1" type="ORF">RE474_12465</name>
</gene>
<evidence type="ECO:0000313" key="2">
    <source>
        <dbReference type="Proteomes" id="UP001182908"/>
    </source>
</evidence>
<name>A0AA51UJV5_9EURY</name>
<dbReference type="GeneID" id="84233544"/>
<proteinExistence type="predicted"/>
<evidence type="ECO:0000313" key="1">
    <source>
        <dbReference type="EMBL" id="WMW24879.1"/>
    </source>
</evidence>
<organism evidence="1 2">
    <name type="scientific">Methanolobus sediminis</name>
    <dbReference type="NCBI Taxonomy" id="3072978"/>
    <lineage>
        <taxon>Archaea</taxon>
        <taxon>Methanobacteriati</taxon>
        <taxon>Methanobacteriota</taxon>
        <taxon>Stenosarchaea group</taxon>
        <taxon>Methanomicrobia</taxon>
        <taxon>Methanosarcinales</taxon>
        <taxon>Methanosarcinaceae</taxon>
        <taxon>Methanolobus</taxon>
    </lineage>
</organism>
<dbReference type="AlphaFoldDB" id="A0AA51UJV5"/>
<dbReference type="KEGG" id="mseb:RE474_12465"/>
<dbReference type="RefSeq" id="WP_309310685.1">
    <property type="nucleotide sequence ID" value="NZ_CP133592.1"/>
</dbReference>
<accession>A0AA51UJV5</accession>
<sequence length="48" mass="5540">MMGKMNKLENCPECNSKLNENETIQYCENCGYWTNKGTVRFDSIAIFA</sequence>
<dbReference type="Proteomes" id="UP001182908">
    <property type="component" value="Chromosome"/>
</dbReference>
<dbReference type="EMBL" id="CP133592">
    <property type="protein sequence ID" value="WMW24879.1"/>
    <property type="molecule type" value="Genomic_DNA"/>
</dbReference>
<reference evidence="1 2" key="1">
    <citation type="submission" date="2023-08" db="EMBL/GenBank/DDBJ databases">
        <title>Methanolobus mangrovi sp. nov. and Methanolobus sediminis sp. nov, two novel methylotrophic methanogens isolated from mangrove sediments in China.</title>
        <authorList>
            <person name="Zhou J."/>
        </authorList>
    </citation>
    <scope>NUCLEOTIDE SEQUENCE [LARGE SCALE GENOMIC DNA]</scope>
    <source>
        <strain evidence="1 2">FTZ6</strain>
    </source>
</reference>
<keyword evidence="2" id="KW-1185">Reference proteome</keyword>